<evidence type="ECO:0000256" key="1">
    <source>
        <dbReference type="ARBA" id="ARBA00004071"/>
    </source>
</evidence>
<name>A0A1T2XB33_9BACL</name>
<dbReference type="OrthoDB" id="107551at2"/>
<evidence type="ECO:0000256" key="5">
    <source>
        <dbReference type="ARBA" id="ARBA00022801"/>
    </source>
</evidence>
<dbReference type="GO" id="GO:0006004">
    <property type="term" value="P:fucose metabolic process"/>
    <property type="evidence" value="ECO:0007669"/>
    <property type="project" value="InterPro"/>
</dbReference>
<evidence type="ECO:0000259" key="8">
    <source>
        <dbReference type="Pfam" id="PF01120"/>
    </source>
</evidence>
<proteinExistence type="inferred from homology"/>
<dbReference type="GO" id="GO:0005764">
    <property type="term" value="C:lysosome"/>
    <property type="evidence" value="ECO:0007669"/>
    <property type="project" value="TreeGrafter"/>
</dbReference>
<dbReference type="InterPro" id="IPR017853">
    <property type="entry name" value="GH"/>
</dbReference>
<dbReference type="Proteomes" id="UP000190188">
    <property type="component" value="Unassembled WGS sequence"/>
</dbReference>
<dbReference type="PANTHER" id="PTHR10030:SF37">
    <property type="entry name" value="ALPHA-L-FUCOSIDASE-RELATED"/>
    <property type="match status" value="1"/>
</dbReference>
<dbReference type="Gene3D" id="3.20.20.80">
    <property type="entry name" value="Glycosidases"/>
    <property type="match status" value="1"/>
</dbReference>
<dbReference type="GO" id="GO:0016139">
    <property type="term" value="P:glycoside catabolic process"/>
    <property type="evidence" value="ECO:0007669"/>
    <property type="project" value="TreeGrafter"/>
</dbReference>
<dbReference type="PIRSF" id="PIRSF001092">
    <property type="entry name" value="Alpha-L-fucosidase"/>
    <property type="match status" value="1"/>
</dbReference>
<dbReference type="PANTHER" id="PTHR10030">
    <property type="entry name" value="ALPHA-L-FUCOSIDASE"/>
    <property type="match status" value="1"/>
</dbReference>
<evidence type="ECO:0000256" key="3">
    <source>
        <dbReference type="ARBA" id="ARBA00012662"/>
    </source>
</evidence>
<dbReference type="PRINTS" id="PR00741">
    <property type="entry name" value="GLHYDRLASE29"/>
</dbReference>
<evidence type="ECO:0000256" key="6">
    <source>
        <dbReference type="ARBA" id="ARBA00023295"/>
    </source>
</evidence>
<feature type="domain" description="Glycoside hydrolase family 29 N-terminal" evidence="8">
    <location>
        <begin position="32"/>
        <end position="361"/>
    </location>
</feature>
<keyword evidence="4" id="KW-0732">Signal</keyword>
<sequence>MNEPEVEEGVHNYSDESGWVKPTDPMLLERLEWFKDQKIGLMMHWGPYSQVGLVESWALSDADGDWSRDGVDWTEDMEHFKREYFDLNKTFHPIRFQPERWAALAAETGFKYLTFTTKHHDGFCMWDTHTTDYRITGPDTPFHMHKYADICRHLFEAFREKGLAISAYFSKADWHTPYYWAPGMERGSSMWRGPSYDPTQYPWLWEQFVDYTHQQIEELLTRYGRIDMLWLDAGWVRGGERKQDIRLGEIVEKMRQRQPWLLAVDRTVGGPYENVVTPEQTIPKHAMHIPWESCITMGTSFSFRYEDTYKSGREIVHILLEIVSKGGNLALNVGPQPDGRLPEGAVRSMKELGVWLEQYGEAVYGTRIAEPYFQDGYAFTKKGTDIFCFKLYKDEHASIEQEMQIPYPGEVSDIQWFDTGETLHYTRTDVGFKVELPETALQGICPIAHVIRILT</sequence>
<protein>
    <recommendedName>
        <fullName evidence="3">alpha-L-fucosidase</fullName>
        <ecNumber evidence="3">3.2.1.51</ecNumber>
    </recommendedName>
</protein>
<dbReference type="RefSeq" id="WP_078500164.1">
    <property type="nucleotide sequence ID" value="NZ_MSZX01000006.1"/>
</dbReference>
<dbReference type="EMBL" id="MSZX01000006">
    <property type="protein sequence ID" value="OPA77012.1"/>
    <property type="molecule type" value="Genomic_DNA"/>
</dbReference>
<dbReference type="Pfam" id="PF01120">
    <property type="entry name" value="Alpha_L_fucos"/>
    <property type="match status" value="1"/>
</dbReference>
<organism evidence="9 10">
    <name type="scientific">Paenibacillus selenitireducens</name>
    <dbReference type="NCBI Taxonomy" id="1324314"/>
    <lineage>
        <taxon>Bacteria</taxon>
        <taxon>Bacillati</taxon>
        <taxon>Bacillota</taxon>
        <taxon>Bacilli</taxon>
        <taxon>Bacillales</taxon>
        <taxon>Paenibacillaceae</taxon>
        <taxon>Paenibacillus</taxon>
    </lineage>
</organism>
<dbReference type="InterPro" id="IPR057739">
    <property type="entry name" value="Glyco_hydro_29_N"/>
</dbReference>
<dbReference type="STRING" id="1324314.BVG16_17610"/>
<dbReference type="SMART" id="SM00812">
    <property type="entry name" value="Alpha_L_fucos"/>
    <property type="match status" value="1"/>
</dbReference>
<feature type="site" description="May be important for catalysis" evidence="7">
    <location>
        <position position="294"/>
    </location>
</feature>
<keyword evidence="10" id="KW-1185">Reference proteome</keyword>
<comment type="similarity">
    <text evidence="2">Belongs to the glycosyl hydrolase 29 family.</text>
</comment>
<dbReference type="EC" id="3.2.1.51" evidence="3"/>
<dbReference type="InterPro" id="IPR016286">
    <property type="entry name" value="FUC_metazoa-typ"/>
</dbReference>
<dbReference type="AlphaFoldDB" id="A0A1T2XB33"/>
<accession>A0A1T2XB33</accession>
<gene>
    <name evidence="9" type="ORF">BVG16_17610</name>
</gene>
<evidence type="ECO:0000313" key="9">
    <source>
        <dbReference type="EMBL" id="OPA77012.1"/>
    </source>
</evidence>
<comment type="function">
    <text evidence="1">Alpha-L-fucosidase is responsible for hydrolyzing the alpha-1,6-linked fucose joined to the reducing-end N-acetylglucosamine of the carbohydrate moieties of glycoproteins.</text>
</comment>
<keyword evidence="6" id="KW-0326">Glycosidase</keyword>
<evidence type="ECO:0000256" key="7">
    <source>
        <dbReference type="PIRSR" id="PIRSR001092-1"/>
    </source>
</evidence>
<comment type="caution">
    <text evidence="9">The sequence shown here is derived from an EMBL/GenBank/DDBJ whole genome shotgun (WGS) entry which is preliminary data.</text>
</comment>
<dbReference type="GO" id="GO:0004560">
    <property type="term" value="F:alpha-L-fucosidase activity"/>
    <property type="evidence" value="ECO:0007669"/>
    <property type="project" value="InterPro"/>
</dbReference>
<evidence type="ECO:0000313" key="10">
    <source>
        <dbReference type="Proteomes" id="UP000190188"/>
    </source>
</evidence>
<dbReference type="SUPFAM" id="SSF51445">
    <property type="entry name" value="(Trans)glycosidases"/>
    <property type="match status" value="1"/>
</dbReference>
<evidence type="ECO:0000256" key="2">
    <source>
        <dbReference type="ARBA" id="ARBA00007951"/>
    </source>
</evidence>
<evidence type="ECO:0000256" key="4">
    <source>
        <dbReference type="ARBA" id="ARBA00022729"/>
    </source>
</evidence>
<reference evidence="9 10" key="1">
    <citation type="submission" date="2017-01" db="EMBL/GenBank/DDBJ databases">
        <title>Genome analysis of Paenibacillus selenitrireducens ES3-24.</title>
        <authorList>
            <person name="Xu D."/>
            <person name="Yao R."/>
            <person name="Zheng S."/>
        </authorList>
    </citation>
    <scope>NUCLEOTIDE SEQUENCE [LARGE SCALE GENOMIC DNA]</scope>
    <source>
        <strain evidence="9 10">ES3-24</strain>
    </source>
</reference>
<keyword evidence="5" id="KW-0378">Hydrolase</keyword>
<dbReference type="InterPro" id="IPR000933">
    <property type="entry name" value="Glyco_hydro_29"/>
</dbReference>